<keyword evidence="4 11" id="KW-0479">Metal-binding</keyword>
<feature type="domain" description="Alanyl-transfer RNA synthetases family profile" evidence="13">
    <location>
        <begin position="1"/>
        <end position="714"/>
    </location>
</feature>
<dbReference type="AlphaFoldDB" id="A0A5C0VQP7"/>
<dbReference type="RefSeq" id="WP_149075856.1">
    <property type="nucleotide sequence ID" value="NZ_CP043329.1"/>
</dbReference>
<dbReference type="InterPro" id="IPR018162">
    <property type="entry name" value="Ala-tRNA-ligase_IIc_anticod-bd"/>
</dbReference>
<comment type="function">
    <text evidence="11">Catalyzes the attachment of alanine to tRNA(Ala) in a two-step reaction: alanine is first activated by ATP to form Ala-AMP and then transferred to the acceptor end of tRNA(Ala). Also edits incorrectly charged Ser-tRNA(Ala) and Gly-tRNA(Ala) via its editing domain.</text>
</comment>
<dbReference type="SUPFAM" id="SSF55681">
    <property type="entry name" value="Class II aaRS and biotin synthetases"/>
    <property type="match status" value="1"/>
</dbReference>
<feature type="binding site" evidence="11">
    <location>
        <position position="671"/>
    </location>
    <ligand>
        <name>Zn(2+)</name>
        <dbReference type="ChEBI" id="CHEBI:29105"/>
    </ligand>
</feature>
<dbReference type="FunFam" id="3.30.980.10:FF:000004">
    <property type="entry name" value="Alanine--tRNA ligase, cytoplasmic"/>
    <property type="match status" value="1"/>
</dbReference>
<protein>
    <recommendedName>
        <fullName evidence="11">Alanine--tRNA ligase</fullName>
        <ecNumber evidence="11">6.1.1.7</ecNumber>
    </recommendedName>
    <alternativeName>
        <fullName evidence="11">Alanyl-tRNA synthetase</fullName>
        <shortName evidence="11">AlaRS</shortName>
    </alternativeName>
</protein>
<comment type="similarity">
    <text evidence="1 11">Belongs to the class-II aminoacyl-tRNA synthetase family.</text>
</comment>
<dbReference type="EMBL" id="CP043329">
    <property type="protein sequence ID" value="QEK53244.1"/>
    <property type="molecule type" value="Genomic_DNA"/>
</dbReference>
<evidence type="ECO:0000256" key="3">
    <source>
        <dbReference type="ARBA" id="ARBA00022598"/>
    </source>
</evidence>
<dbReference type="InterPro" id="IPR018163">
    <property type="entry name" value="Thr/Ala-tRNA-synth_IIc_edit"/>
</dbReference>
<keyword evidence="5 11" id="KW-0547">Nucleotide-binding</keyword>
<dbReference type="SMART" id="SM00863">
    <property type="entry name" value="tRNA_SAD"/>
    <property type="match status" value="1"/>
</dbReference>
<name>A0A5C0VQP7_9SPHI</name>
<keyword evidence="3 11" id="KW-0436">Ligase</keyword>
<evidence type="ECO:0000256" key="8">
    <source>
        <dbReference type="ARBA" id="ARBA00022884"/>
    </source>
</evidence>
<dbReference type="Pfam" id="PF02272">
    <property type="entry name" value="DHHA1"/>
    <property type="match status" value="1"/>
</dbReference>
<feature type="binding site" evidence="11">
    <location>
        <position position="571"/>
    </location>
    <ligand>
        <name>Zn(2+)</name>
        <dbReference type="ChEBI" id="CHEBI:29105"/>
    </ligand>
</feature>
<evidence type="ECO:0000256" key="12">
    <source>
        <dbReference type="SAM" id="Coils"/>
    </source>
</evidence>
<evidence type="ECO:0000256" key="7">
    <source>
        <dbReference type="ARBA" id="ARBA00022840"/>
    </source>
</evidence>
<dbReference type="NCBIfam" id="TIGR00344">
    <property type="entry name" value="alaS"/>
    <property type="match status" value="1"/>
</dbReference>
<keyword evidence="10 11" id="KW-0030">Aminoacyl-tRNA synthetase</keyword>
<dbReference type="Gene3D" id="3.30.930.10">
    <property type="entry name" value="Bira Bifunctional Protein, Domain 2"/>
    <property type="match status" value="1"/>
</dbReference>
<evidence type="ECO:0000313" key="15">
    <source>
        <dbReference type="Proteomes" id="UP000323653"/>
    </source>
</evidence>
<dbReference type="GO" id="GO:0005737">
    <property type="term" value="C:cytoplasm"/>
    <property type="evidence" value="ECO:0007669"/>
    <property type="project" value="UniProtKB-SubCell"/>
</dbReference>
<dbReference type="CDD" id="cd00673">
    <property type="entry name" value="AlaRS_core"/>
    <property type="match status" value="1"/>
</dbReference>
<dbReference type="GO" id="GO:0008270">
    <property type="term" value="F:zinc ion binding"/>
    <property type="evidence" value="ECO:0007669"/>
    <property type="project" value="UniProtKB-UniRule"/>
</dbReference>
<evidence type="ECO:0000256" key="4">
    <source>
        <dbReference type="ARBA" id="ARBA00022723"/>
    </source>
</evidence>
<dbReference type="InterPro" id="IPR050058">
    <property type="entry name" value="Ala-tRNA_ligase"/>
</dbReference>
<reference evidence="14 15" key="1">
    <citation type="submission" date="2019-08" db="EMBL/GenBank/DDBJ databases">
        <title>Pedobacter sp. nov., isolated from Han river, South Korea.</title>
        <authorList>
            <person name="Lee D.-H."/>
            <person name="Kim Y.-S."/>
            <person name="Hwang E.-M."/>
            <person name="Le Tran T.C."/>
            <person name="Cha C.-J."/>
        </authorList>
    </citation>
    <scope>NUCLEOTIDE SEQUENCE [LARGE SCALE GENOMIC DNA]</scope>
    <source>
        <strain evidence="14 15">CJ43</strain>
    </source>
</reference>
<dbReference type="InterPro" id="IPR018165">
    <property type="entry name" value="Ala-tRNA-synth_IIc_core"/>
</dbReference>
<dbReference type="InterPro" id="IPR018164">
    <property type="entry name" value="Ala-tRNA-synth_IIc_N"/>
</dbReference>
<dbReference type="InterPro" id="IPR045864">
    <property type="entry name" value="aa-tRNA-synth_II/BPL/LPL"/>
</dbReference>
<comment type="domain">
    <text evidence="11">Consists of three domains; the N-terminal catalytic domain, the editing domain and the C-terminal C-Ala domain. The editing domain removes incorrectly charged amino acids, while the C-Ala domain, along with tRNA(Ala), serves as a bridge to cooperatively bring together the editing and aminoacylation centers thus stimulating deacylation of misacylated tRNAs.</text>
</comment>
<dbReference type="GO" id="GO:0004813">
    <property type="term" value="F:alanine-tRNA ligase activity"/>
    <property type="evidence" value="ECO:0007669"/>
    <property type="project" value="UniProtKB-UniRule"/>
</dbReference>
<dbReference type="Gene3D" id="3.10.310.40">
    <property type="match status" value="1"/>
</dbReference>
<dbReference type="Proteomes" id="UP000323653">
    <property type="component" value="Chromosome"/>
</dbReference>
<keyword evidence="15" id="KW-1185">Reference proteome</keyword>
<dbReference type="Gene3D" id="3.30.54.20">
    <property type="match status" value="1"/>
</dbReference>
<dbReference type="SUPFAM" id="SSF101353">
    <property type="entry name" value="Putative anticodon-binding domain of alanyl-tRNA synthetase (AlaRS)"/>
    <property type="match status" value="1"/>
</dbReference>
<feature type="binding site" evidence="11">
    <location>
        <position position="675"/>
    </location>
    <ligand>
        <name>Zn(2+)</name>
        <dbReference type="ChEBI" id="CHEBI:29105"/>
    </ligand>
</feature>
<dbReference type="GO" id="GO:0002161">
    <property type="term" value="F:aminoacyl-tRNA deacylase activity"/>
    <property type="evidence" value="ECO:0007669"/>
    <property type="project" value="TreeGrafter"/>
</dbReference>
<dbReference type="GO" id="GO:0000049">
    <property type="term" value="F:tRNA binding"/>
    <property type="evidence" value="ECO:0007669"/>
    <property type="project" value="UniProtKB-KW"/>
</dbReference>
<dbReference type="FunFam" id="3.10.310.40:FF:000001">
    <property type="entry name" value="Alanine--tRNA ligase"/>
    <property type="match status" value="1"/>
</dbReference>
<dbReference type="KEGG" id="pej:FYC62_05835"/>
<dbReference type="PANTHER" id="PTHR11777">
    <property type="entry name" value="ALANYL-TRNA SYNTHETASE"/>
    <property type="match status" value="1"/>
</dbReference>
<dbReference type="FunFam" id="3.30.930.10:FF:000011">
    <property type="entry name" value="Alanine--tRNA ligase, cytoplasmic"/>
    <property type="match status" value="1"/>
</dbReference>
<dbReference type="PROSITE" id="PS50860">
    <property type="entry name" value="AA_TRNA_LIGASE_II_ALA"/>
    <property type="match status" value="1"/>
</dbReference>
<evidence type="ECO:0000256" key="5">
    <source>
        <dbReference type="ARBA" id="ARBA00022741"/>
    </source>
</evidence>
<accession>A0A5C0VQP7</accession>
<keyword evidence="9 11" id="KW-0648">Protein biosynthesis</keyword>
<gene>
    <name evidence="11 14" type="primary">alaS</name>
    <name evidence="14" type="ORF">FYC62_05835</name>
</gene>
<evidence type="ECO:0000313" key="14">
    <source>
        <dbReference type="EMBL" id="QEK53244.1"/>
    </source>
</evidence>
<dbReference type="InterPro" id="IPR009000">
    <property type="entry name" value="Transl_B-barrel_sf"/>
</dbReference>
<evidence type="ECO:0000256" key="10">
    <source>
        <dbReference type="ARBA" id="ARBA00023146"/>
    </source>
</evidence>
<dbReference type="Gene3D" id="3.30.980.10">
    <property type="entry name" value="Threonyl-trna Synthetase, Chain A, domain 2"/>
    <property type="match status" value="1"/>
</dbReference>
<dbReference type="InterPro" id="IPR023033">
    <property type="entry name" value="Ala_tRNA_ligase_euk/bac"/>
</dbReference>
<dbReference type="InterPro" id="IPR002318">
    <property type="entry name" value="Ala-tRNA-lgiase_IIc"/>
</dbReference>
<comment type="cofactor">
    <cofactor evidence="11">
        <name>Zn(2+)</name>
        <dbReference type="ChEBI" id="CHEBI:29105"/>
    </cofactor>
    <text evidence="11">Binds 1 zinc ion per subunit.</text>
</comment>
<evidence type="ECO:0000256" key="2">
    <source>
        <dbReference type="ARBA" id="ARBA00022555"/>
    </source>
</evidence>
<proteinExistence type="inferred from homology"/>
<keyword evidence="6 11" id="KW-0862">Zinc</keyword>
<dbReference type="Pfam" id="PF07973">
    <property type="entry name" value="tRNA_SAD"/>
    <property type="match status" value="1"/>
</dbReference>
<feature type="binding site" evidence="11">
    <location>
        <position position="567"/>
    </location>
    <ligand>
        <name>Zn(2+)</name>
        <dbReference type="ChEBI" id="CHEBI:29105"/>
    </ligand>
</feature>
<keyword evidence="12" id="KW-0175">Coiled coil</keyword>
<dbReference type="InterPro" id="IPR012947">
    <property type="entry name" value="tRNA_SAD"/>
</dbReference>
<keyword evidence="7 11" id="KW-0067">ATP-binding</keyword>
<evidence type="ECO:0000256" key="11">
    <source>
        <dbReference type="HAMAP-Rule" id="MF_00036"/>
    </source>
</evidence>
<sequence length="877" mass="98310">MTAKEIRQAFLDFFASKGHQIVPSAPIVVKNDPTLMFTNAGMNQFKDLFLGEAPIKYPRVADTQRCLRVSGKHNDLEEVGIDTYHHTMFEMLGNWSFGDYFKKEAIEWSWELLTEVYKLDKERLYVTIFEGDEKEGLAKDQEAYDLWLQFVPKERILTGNKKDNFWEMGETGPCGPCSEIHFDSRSNEERAKINGATLVNADDPQVIEIWNNVFMEFNRLKDGSLKKLPAQHVDTGMGFERLVRVIQGKTSNYDSDVFTPMIEFISKSAGVAYNADAQPGDQDWGQAVTMRVMADHIRAIAFAIADGQLPSNNKAGYVIRRILRRAIRYAYQYLGFKEPFMNKLVPLLAAQFKGVFDELIAQQDFVQKVILEEENAFLRTLENGIIRFEKYIQENKGTVMNGPFAFELYDTFGFPIDLTELMAREKGLSVDMEGFAVELEKQKTRSRAATAIDTEDWVIVSEGEEVEFLGYDDWEAKAKILKYRKVKAKGKEQYQLVLDRTPFYAESGGQVGDSGILIGEGEEVIITDTKKENGLIIHFTDALPQNLETEFVAKINSLSRTLTENNHSATHLLHAALKMVLGDHVNQKGSLVNADQLRFDFSHFSKLTDEEIHQVEAIVNEKIRENIALKEERNVPYQKAIESGVTALFGEKYGDFVRVITFDDHYSKELCGGTHVKATGQIGYFKIVSESAVAAGVRRIEAITAIAAEQFIQEQNQLLASLKELLKNPKDLAKSVEALLEENSKLKKEVEKSVSEKASGLKNALKDKAEEINGIQFIAALVDLPHADAVKNLAFQLKDVVDNLFLVIGATFDGKPNLTVMLSDNLVKDKGLNASTIVRELAKEIQGGGGGQPFYATAGGKNPDGLKSALDKAKAYL</sequence>
<dbReference type="GO" id="GO:0005524">
    <property type="term" value="F:ATP binding"/>
    <property type="evidence" value="ECO:0007669"/>
    <property type="project" value="UniProtKB-UniRule"/>
</dbReference>
<dbReference type="GO" id="GO:0006419">
    <property type="term" value="P:alanyl-tRNA aminoacylation"/>
    <property type="evidence" value="ECO:0007669"/>
    <property type="project" value="UniProtKB-UniRule"/>
</dbReference>
<comment type="subcellular location">
    <subcellularLocation>
        <location evidence="11">Cytoplasm</location>
    </subcellularLocation>
</comment>
<keyword evidence="2 11" id="KW-0820">tRNA-binding</keyword>
<dbReference type="PRINTS" id="PR00980">
    <property type="entry name" value="TRNASYNTHALA"/>
</dbReference>
<keyword evidence="11" id="KW-0963">Cytoplasm</keyword>
<keyword evidence="8 11" id="KW-0694">RNA-binding</keyword>
<comment type="catalytic activity">
    <reaction evidence="11">
        <text>tRNA(Ala) + L-alanine + ATP = L-alanyl-tRNA(Ala) + AMP + diphosphate</text>
        <dbReference type="Rhea" id="RHEA:12540"/>
        <dbReference type="Rhea" id="RHEA-COMP:9657"/>
        <dbReference type="Rhea" id="RHEA-COMP:9923"/>
        <dbReference type="ChEBI" id="CHEBI:30616"/>
        <dbReference type="ChEBI" id="CHEBI:33019"/>
        <dbReference type="ChEBI" id="CHEBI:57972"/>
        <dbReference type="ChEBI" id="CHEBI:78442"/>
        <dbReference type="ChEBI" id="CHEBI:78497"/>
        <dbReference type="ChEBI" id="CHEBI:456215"/>
        <dbReference type="EC" id="6.1.1.7"/>
    </reaction>
</comment>
<evidence type="ECO:0000256" key="6">
    <source>
        <dbReference type="ARBA" id="ARBA00022833"/>
    </source>
</evidence>
<dbReference type="HAMAP" id="MF_00036_B">
    <property type="entry name" value="Ala_tRNA_synth_B"/>
    <property type="match status" value="1"/>
</dbReference>
<evidence type="ECO:0000256" key="9">
    <source>
        <dbReference type="ARBA" id="ARBA00022917"/>
    </source>
</evidence>
<dbReference type="SUPFAM" id="SSF50447">
    <property type="entry name" value="Translation proteins"/>
    <property type="match status" value="1"/>
</dbReference>
<dbReference type="Gene3D" id="2.40.30.130">
    <property type="match status" value="1"/>
</dbReference>
<dbReference type="InterPro" id="IPR003156">
    <property type="entry name" value="DHHA1_dom"/>
</dbReference>
<dbReference type="SUPFAM" id="SSF55186">
    <property type="entry name" value="ThrRS/AlaRS common domain"/>
    <property type="match status" value="1"/>
</dbReference>
<dbReference type="Pfam" id="PF01411">
    <property type="entry name" value="tRNA-synt_2c"/>
    <property type="match status" value="1"/>
</dbReference>
<evidence type="ECO:0000256" key="1">
    <source>
        <dbReference type="ARBA" id="ARBA00008226"/>
    </source>
</evidence>
<organism evidence="14 15">
    <name type="scientific">Pedobacter aquae</name>
    <dbReference type="NCBI Taxonomy" id="2605747"/>
    <lineage>
        <taxon>Bacteria</taxon>
        <taxon>Pseudomonadati</taxon>
        <taxon>Bacteroidota</taxon>
        <taxon>Sphingobacteriia</taxon>
        <taxon>Sphingobacteriales</taxon>
        <taxon>Sphingobacteriaceae</taxon>
        <taxon>Pedobacter</taxon>
    </lineage>
</organism>
<dbReference type="EC" id="6.1.1.7" evidence="11"/>
<dbReference type="PANTHER" id="PTHR11777:SF9">
    <property type="entry name" value="ALANINE--TRNA LIGASE, CYTOPLASMIC"/>
    <property type="match status" value="1"/>
</dbReference>
<feature type="coiled-coil region" evidence="12">
    <location>
        <begin position="708"/>
        <end position="756"/>
    </location>
</feature>
<evidence type="ECO:0000259" key="13">
    <source>
        <dbReference type="PROSITE" id="PS50860"/>
    </source>
</evidence>